<dbReference type="InterPro" id="IPR003660">
    <property type="entry name" value="HAMP_dom"/>
</dbReference>
<feature type="domain" description="Methyl-accepting transducer" evidence="6">
    <location>
        <begin position="427"/>
        <end position="642"/>
    </location>
</feature>
<evidence type="ECO:0000313" key="9">
    <source>
        <dbReference type="Proteomes" id="UP001243009"/>
    </source>
</evidence>
<feature type="region of interest" description="Disordered" evidence="4">
    <location>
        <begin position="656"/>
        <end position="736"/>
    </location>
</feature>
<feature type="compositionally biased region" description="Polar residues" evidence="4">
    <location>
        <begin position="624"/>
        <end position="638"/>
    </location>
</feature>
<dbReference type="RefSeq" id="WP_305105789.1">
    <property type="nucleotide sequence ID" value="NZ_JAUTWS010000022.1"/>
</dbReference>
<dbReference type="InterPro" id="IPR051310">
    <property type="entry name" value="MCP_chemotaxis"/>
</dbReference>
<name>A0ABT9E433_9PROT</name>
<keyword evidence="5" id="KW-1133">Transmembrane helix</keyword>
<evidence type="ECO:0000256" key="4">
    <source>
        <dbReference type="SAM" id="MobiDB-lite"/>
    </source>
</evidence>
<dbReference type="PANTHER" id="PTHR43531">
    <property type="entry name" value="PROTEIN ICFG"/>
    <property type="match status" value="1"/>
</dbReference>
<dbReference type="Gene3D" id="6.10.340.10">
    <property type="match status" value="1"/>
</dbReference>
<dbReference type="SUPFAM" id="SSF58104">
    <property type="entry name" value="Methyl-accepting chemotaxis protein (MCP) signaling domain"/>
    <property type="match status" value="1"/>
</dbReference>
<evidence type="ECO:0000259" key="6">
    <source>
        <dbReference type="PROSITE" id="PS50111"/>
    </source>
</evidence>
<protein>
    <submittedName>
        <fullName evidence="8">Methyl-accepting chemotaxis protein</fullName>
    </submittedName>
</protein>
<dbReference type="CDD" id="cd06225">
    <property type="entry name" value="HAMP"/>
    <property type="match status" value="2"/>
</dbReference>
<keyword evidence="1" id="KW-0145">Chemotaxis</keyword>
<evidence type="ECO:0000256" key="1">
    <source>
        <dbReference type="ARBA" id="ARBA00022500"/>
    </source>
</evidence>
<evidence type="ECO:0000259" key="7">
    <source>
        <dbReference type="PROSITE" id="PS50885"/>
    </source>
</evidence>
<dbReference type="SMART" id="SM00304">
    <property type="entry name" value="HAMP"/>
    <property type="match status" value="2"/>
</dbReference>
<feature type="compositionally biased region" description="Pro residues" evidence="4">
    <location>
        <begin position="661"/>
        <end position="673"/>
    </location>
</feature>
<keyword evidence="5" id="KW-0472">Membrane</keyword>
<proteinExistence type="inferred from homology"/>
<feature type="compositionally biased region" description="Low complexity" evidence="4">
    <location>
        <begin position="437"/>
        <end position="468"/>
    </location>
</feature>
<feature type="transmembrane region" description="Helical" evidence="5">
    <location>
        <begin position="310"/>
        <end position="333"/>
    </location>
</feature>
<dbReference type="PROSITE" id="PS50885">
    <property type="entry name" value="HAMP"/>
    <property type="match status" value="2"/>
</dbReference>
<comment type="similarity">
    <text evidence="2">Belongs to the methyl-accepting chemotaxis (MCP) protein family.</text>
</comment>
<feature type="compositionally biased region" description="Basic and acidic residues" evidence="4">
    <location>
        <begin position="727"/>
        <end position="736"/>
    </location>
</feature>
<evidence type="ECO:0000256" key="3">
    <source>
        <dbReference type="PROSITE-ProRule" id="PRU00284"/>
    </source>
</evidence>
<feature type="region of interest" description="Disordered" evidence="4">
    <location>
        <begin position="437"/>
        <end position="491"/>
    </location>
</feature>
<reference evidence="8 9" key="1">
    <citation type="submission" date="2023-08" db="EMBL/GenBank/DDBJ databases">
        <title>The draft genome sequence of Paracraurococcus sp. LOR1-02.</title>
        <authorList>
            <person name="Kingkaew E."/>
            <person name="Tanasupawat S."/>
        </authorList>
    </citation>
    <scope>NUCLEOTIDE SEQUENCE [LARGE SCALE GENOMIC DNA]</scope>
    <source>
        <strain evidence="8 9">LOR1-02</strain>
    </source>
</reference>
<feature type="compositionally biased region" description="Polar residues" evidence="4">
    <location>
        <begin position="470"/>
        <end position="491"/>
    </location>
</feature>
<comment type="caution">
    <text evidence="8">The sequence shown here is derived from an EMBL/GenBank/DDBJ whole genome shotgun (WGS) entry which is preliminary data.</text>
</comment>
<feature type="region of interest" description="Disordered" evidence="4">
    <location>
        <begin position="624"/>
        <end position="643"/>
    </location>
</feature>
<sequence length="736" mass="78819">MRLTIKAKLAGAFGAVILLGVAATSLGISKLSAFNEEVEQMVQGPVQRMQLAKDIYSNLLLLVRAEKNLVIASSPEMIDRFVKEITDLRPQVLTARDRLLQVASPEGRQKIEVFNGLWQRYVTVQDRIRELASRDALQQARDLSQQEGLVSLAPAFAALQQVRERSPAAPAERAATQLQLRLHEALRAEADLVSATDAAIQRRFSQQLSAALSDVATQREALRRALPEADRATADQIGRAIDAWLPVQQRVLDLAKHDTKRQAAQLSATEARDIVRQAQQQLEDVVKLNETRLRTTIEGLAETYDTSRTMLITAMMAMLLLATGAAFAIALGISRGLGKAVALANAVAVGDLDQKIEVRSHDEVRDLVDALNGMTANLRSMATTADAIADGDLTARVSPQSDKDRLALALERMLEKLRGVVSEILAASENVSSGSQELSASAQQLSQGATEQASSTEEASASMEEMAANIKQTADNASQTEKIARQSSSDAQLTGEAVGRAVQAMQTIAEKITIVQEIARQTDLLALNAAVEAARAGEHGKGFAVVASEVRKLAERSQTAAAEISGLSSATVKVAQEAGTMLARLVPDIKRTAELVEEISAACREQDIGGEQVNQAIQQLDKVTQQNSSASEQMSATSEELAAQAEQLQSSIAFFRVDGGAPPPRPSAAPAPQHPATRAQVVRLRDALQANGRPRPQRRPAAPAPAPRQQRAAAGGGVALDLSPGPDAHDADFERY</sequence>
<evidence type="ECO:0000313" key="8">
    <source>
        <dbReference type="EMBL" id="MDO9710929.1"/>
    </source>
</evidence>
<dbReference type="PROSITE" id="PS50111">
    <property type="entry name" value="CHEMOTAXIS_TRANSDUC_2"/>
    <property type="match status" value="1"/>
</dbReference>
<dbReference type="Pfam" id="PF00015">
    <property type="entry name" value="MCPsignal"/>
    <property type="match status" value="1"/>
</dbReference>
<accession>A0ABT9E433</accession>
<dbReference type="SMART" id="SM00283">
    <property type="entry name" value="MA"/>
    <property type="match status" value="1"/>
</dbReference>
<dbReference type="InterPro" id="IPR004089">
    <property type="entry name" value="MCPsignal_dom"/>
</dbReference>
<keyword evidence="3" id="KW-0807">Transducer</keyword>
<dbReference type="Gene3D" id="1.10.287.950">
    <property type="entry name" value="Methyl-accepting chemotaxis protein"/>
    <property type="match status" value="1"/>
</dbReference>
<dbReference type="PANTHER" id="PTHR43531:SF11">
    <property type="entry name" value="METHYL-ACCEPTING CHEMOTAXIS PROTEIN 3"/>
    <property type="match status" value="1"/>
</dbReference>
<keyword evidence="5" id="KW-0812">Transmembrane</keyword>
<dbReference type="Proteomes" id="UP001243009">
    <property type="component" value="Unassembled WGS sequence"/>
</dbReference>
<keyword evidence="9" id="KW-1185">Reference proteome</keyword>
<feature type="domain" description="HAMP" evidence="7">
    <location>
        <begin position="331"/>
        <end position="383"/>
    </location>
</feature>
<dbReference type="Pfam" id="PF12729">
    <property type="entry name" value="4HB_MCP_1"/>
    <property type="match status" value="1"/>
</dbReference>
<gene>
    <name evidence="8" type="ORF">Q7A36_21440</name>
</gene>
<evidence type="ECO:0000256" key="5">
    <source>
        <dbReference type="SAM" id="Phobius"/>
    </source>
</evidence>
<organism evidence="8 9">
    <name type="scientific">Paracraurococcus lichenis</name>
    <dbReference type="NCBI Taxonomy" id="3064888"/>
    <lineage>
        <taxon>Bacteria</taxon>
        <taxon>Pseudomonadati</taxon>
        <taxon>Pseudomonadota</taxon>
        <taxon>Alphaproteobacteria</taxon>
        <taxon>Acetobacterales</taxon>
        <taxon>Roseomonadaceae</taxon>
        <taxon>Paracraurococcus</taxon>
    </lineage>
</organism>
<dbReference type="EMBL" id="JAUTWS010000022">
    <property type="protein sequence ID" value="MDO9710929.1"/>
    <property type="molecule type" value="Genomic_DNA"/>
</dbReference>
<feature type="domain" description="HAMP" evidence="7">
    <location>
        <begin position="384"/>
        <end position="422"/>
    </location>
</feature>
<evidence type="ECO:0000256" key="2">
    <source>
        <dbReference type="ARBA" id="ARBA00029447"/>
    </source>
</evidence>
<dbReference type="Pfam" id="PF00672">
    <property type="entry name" value="HAMP"/>
    <property type="match status" value="1"/>
</dbReference>
<dbReference type="InterPro" id="IPR024478">
    <property type="entry name" value="HlyB_4HB_MCP"/>
</dbReference>